<dbReference type="Proteomes" id="UP000289738">
    <property type="component" value="Chromosome B09"/>
</dbReference>
<name>A0A444XDX5_ARAHY</name>
<accession>A0A444XDX5</accession>
<comment type="caution">
    <text evidence="1">The sequence shown here is derived from an EMBL/GenBank/DDBJ whole genome shotgun (WGS) entry which is preliminary data.</text>
</comment>
<dbReference type="EMBL" id="SDMP01000019">
    <property type="protein sequence ID" value="RYQ87790.1"/>
    <property type="molecule type" value="Genomic_DNA"/>
</dbReference>
<organism evidence="1 2">
    <name type="scientific">Arachis hypogaea</name>
    <name type="common">Peanut</name>
    <dbReference type="NCBI Taxonomy" id="3818"/>
    <lineage>
        <taxon>Eukaryota</taxon>
        <taxon>Viridiplantae</taxon>
        <taxon>Streptophyta</taxon>
        <taxon>Embryophyta</taxon>
        <taxon>Tracheophyta</taxon>
        <taxon>Spermatophyta</taxon>
        <taxon>Magnoliopsida</taxon>
        <taxon>eudicotyledons</taxon>
        <taxon>Gunneridae</taxon>
        <taxon>Pentapetalae</taxon>
        <taxon>rosids</taxon>
        <taxon>fabids</taxon>
        <taxon>Fabales</taxon>
        <taxon>Fabaceae</taxon>
        <taxon>Papilionoideae</taxon>
        <taxon>50 kb inversion clade</taxon>
        <taxon>dalbergioids sensu lato</taxon>
        <taxon>Dalbergieae</taxon>
        <taxon>Pterocarpus clade</taxon>
        <taxon>Arachis</taxon>
    </lineage>
</organism>
<dbReference type="AlphaFoldDB" id="A0A444XDX5"/>
<keyword evidence="2" id="KW-1185">Reference proteome</keyword>
<sequence length="49" mass="5657">MWAIGSHDIACYWACQASPKPYTTAWAWRTLQIQFKRFCGVCLLGVMFV</sequence>
<evidence type="ECO:0000313" key="2">
    <source>
        <dbReference type="Proteomes" id="UP000289738"/>
    </source>
</evidence>
<gene>
    <name evidence="1" type="ORF">Ahy_B09g095332</name>
</gene>
<protein>
    <submittedName>
        <fullName evidence="1">Uncharacterized protein</fullName>
    </submittedName>
</protein>
<reference evidence="1 2" key="1">
    <citation type="submission" date="2019-01" db="EMBL/GenBank/DDBJ databases">
        <title>Sequencing of cultivated peanut Arachis hypogaea provides insights into genome evolution and oil improvement.</title>
        <authorList>
            <person name="Chen X."/>
        </authorList>
    </citation>
    <scope>NUCLEOTIDE SEQUENCE [LARGE SCALE GENOMIC DNA]</scope>
    <source>
        <strain evidence="2">cv. Fuhuasheng</strain>
        <tissue evidence="1">Leaves</tissue>
    </source>
</reference>
<evidence type="ECO:0000313" key="1">
    <source>
        <dbReference type="EMBL" id="RYQ87790.1"/>
    </source>
</evidence>
<proteinExistence type="predicted"/>